<sequence length="100" mass="10973">MHQFVEILLPLPNSDARLTDAGKVYTYVSQMPALPDGSRDFPAAIGRALRYSDAVRRKNIAGIVAVEFAVEFAVEAGGLVRRPCITRPLCVSCDQAVRWP</sequence>
<gene>
    <name evidence="1" type="ORF">DDQ68_03975</name>
</gene>
<organism evidence="1 2">
    <name type="scientific">Hymenobacter nivis</name>
    <dbReference type="NCBI Taxonomy" id="1850093"/>
    <lineage>
        <taxon>Bacteria</taxon>
        <taxon>Pseudomonadati</taxon>
        <taxon>Bacteroidota</taxon>
        <taxon>Cytophagia</taxon>
        <taxon>Cytophagales</taxon>
        <taxon>Hymenobacteraceae</taxon>
        <taxon>Hymenobacter</taxon>
    </lineage>
</organism>
<dbReference type="AlphaFoldDB" id="A0A2Z3GLH9"/>
<dbReference type="KEGG" id="hnv:DDQ68_03975"/>
<accession>A0A2Z3GLH9</accession>
<keyword evidence="2" id="KW-1185">Reference proteome</keyword>
<dbReference type="EMBL" id="CP029145">
    <property type="protein sequence ID" value="AWM32026.1"/>
    <property type="molecule type" value="Genomic_DNA"/>
</dbReference>
<dbReference type="RefSeq" id="WP_109655052.1">
    <property type="nucleotide sequence ID" value="NZ_CP029145.1"/>
</dbReference>
<evidence type="ECO:0000313" key="1">
    <source>
        <dbReference type="EMBL" id="AWM32026.1"/>
    </source>
</evidence>
<dbReference type="Proteomes" id="UP000245999">
    <property type="component" value="Chromosome"/>
</dbReference>
<evidence type="ECO:0000313" key="2">
    <source>
        <dbReference type="Proteomes" id="UP000245999"/>
    </source>
</evidence>
<name>A0A2Z3GLH9_9BACT</name>
<reference evidence="2" key="1">
    <citation type="submission" date="2018-04" db="EMBL/GenBank/DDBJ databases">
        <title>Complete genome of Antarctic heterotrophic bacterium Hymenobacter nivis.</title>
        <authorList>
            <person name="Terashima M."/>
        </authorList>
    </citation>
    <scope>NUCLEOTIDE SEQUENCE [LARGE SCALE GENOMIC DNA]</scope>
    <source>
        <strain evidence="2">NBRC 111535</strain>
    </source>
</reference>
<proteinExistence type="predicted"/>
<protein>
    <submittedName>
        <fullName evidence="1">Uncharacterized protein</fullName>
    </submittedName>
</protein>